<sequence>MDMKIYLEVEWRSNKTIRTNIIGDSLSATKCKKENMQTNLFAVYQSDDIQVEPKKKANG</sequence>
<dbReference type="WBParaSite" id="Hba_20359">
    <property type="protein sequence ID" value="Hba_20359"/>
    <property type="gene ID" value="Hba_20359"/>
</dbReference>
<dbReference type="Proteomes" id="UP000095283">
    <property type="component" value="Unplaced"/>
</dbReference>
<protein>
    <submittedName>
        <fullName evidence="2">Uncharacterized protein</fullName>
    </submittedName>
</protein>
<keyword evidence="1" id="KW-1185">Reference proteome</keyword>
<dbReference type="AlphaFoldDB" id="A0A1I7XRJ9"/>
<organism evidence="1 2">
    <name type="scientific">Heterorhabditis bacteriophora</name>
    <name type="common">Entomopathogenic nematode worm</name>
    <dbReference type="NCBI Taxonomy" id="37862"/>
    <lineage>
        <taxon>Eukaryota</taxon>
        <taxon>Metazoa</taxon>
        <taxon>Ecdysozoa</taxon>
        <taxon>Nematoda</taxon>
        <taxon>Chromadorea</taxon>
        <taxon>Rhabditida</taxon>
        <taxon>Rhabditina</taxon>
        <taxon>Rhabditomorpha</taxon>
        <taxon>Strongyloidea</taxon>
        <taxon>Heterorhabditidae</taxon>
        <taxon>Heterorhabditis</taxon>
    </lineage>
</organism>
<name>A0A1I7XRJ9_HETBA</name>
<reference evidence="2" key="1">
    <citation type="submission" date="2016-11" db="UniProtKB">
        <authorList>
            <consortium name="WormBaseParasite"/>
        </authorList>
    </citation>
    <scope>IDENTIFICATION</scope>
</reference>
<accession>A0A1I7XRJ9</accession>
<proteinExistence type="predicted"/>
<evidence type="ECO:0000313" key="1">
    <source>
        <dbReference type="Proteomes" id="UP000095283"/>
    </source>
</evidence>
<evidence type="ECO:0000313" key="2">
    <source>
        <dbReference type="WBParaSite" id="Hba_20359"/>
    </source>
</evidence>